<dbReference type="Pfam" id="PF02897">
    <property type="entry name" value="Peptidase_S9_N"/>
    <property type="match status" value="1"/>
</dbReference>
<dbReference type="SUPFAM" id="SSF50993">
    <property type="entry name" value="Peptidase/esterase 'gauge' domain"/>
    <property type="match status" value="1"/>
</dbReference>
<dbReference type="Proteomes" id="UP000199109">
    <property type="component" value="Unassembled WGS sequence"/>
</dbReference>
<evidence type="ECO:0000256" key="4">
    <source>
        <dbReference type="SAM" id="SignalP"/>
    </source>
</evidence>
<keyword evidence="3" id="KW-0720">Serine protease</keyword>
<keyword evidence="2" id="KW-0378">Hydrolase</keyword>
<dbReference type="Pfam" id="PF00326">
    <property type="entry name" value="Peptidase_S9"/>
    <property type="match status" value="1"/>
</dbReference>
<dbReference type="STRING" id="641691.SAMN05421636_10457"/>
<evidence type="ECO:0000313" key="7">
    <source>
        <dbReference type="EMBL" id="SDE23526.1"/>
    </source>
</evidence>
<dbReference type="SUPFAM" id="SSF53474">
    <property type="entry name" value="alpha/beta-Hydrolases"/>
    <property type="match status" value="1"/>
</dbReference>
<evidence type="ECO:0000259" key="6">
    <source>
        <dbReference type="Pfam" id="PF02897"/>
    </source>
</evidence>
<evidence type="ECO:0000259" key="5">
    <source>
        <dbReference type="Pfam" id="PF00326"/>
    </source>
</evidence>
<dbReference type="EMBL" id="FNAO01000004">
    <property type="protein sequence ID" value="SDE23526.1"/>
    <property type="molecule type" value="Genomic_DNA"/>
</dbReference>
<keyword evidence="4" id="KW-0732">Signal</keyword>
<keyword evidence="8" id="KW-1185">Reference proteome</keyword>
<feature type="domain" description="Peptidase S9A N-terminal" evidence="6">
    <location>
        <begin position="24"/>
        <end position="422"/>
    </location>
</feature>
<proteinExistence type="predicted"/>
<dbReference type="PRINTS" id="PR00862">
    <property type="entry name" value="PROLIGOPTASE"/>
</dbReference>
<evidence type="ECO:0000256" key="3">
    <source>
        <dbReference type="ARBA" id="ARBA00022825"/>
    </source>
</evidence>
<organism evidence="7 8">
    <name type="scientific">Pricia antarctica</name>
    <dbReference type="NCBI Taxonomy" id="641691"/>
    <lineage>
        <taxon>Bacteria</taxon>
        <taxon>Pseudomonadati</taxon>
        <taxon>Bacteroidota</taxon>
        <taxon>Flavobacteriia</taxon>
        <taxon>Flavobacteriales</taxon>
        <taxon>Flavobacteriaceae</taxon>
        <taxon>Pricia</taxon>
    </lineage>
</organism>
<sequence length="692" mass="78741">MNTKKCILIQWVILASFFILQAQDDPYLWLEEVEGEKALAFVGEQSKATFDSLSKEKEYKNIYDNSLKIYNSPDKIPYPTIYGDFIYNSWKDKDHERGIWRRMSKTEYLRKDTVWEVLLDLDQMTKNDSIPWVFAGATGLYPKYDRFLVSLSKGGVDAAVVREFDPTTKSFLQDGFFIDEAKSDVAFLDENTVMVSTDFGENTMTTSGYARQVKLWNRGTLLKDAKLIYEGDSKDVGCFGYVLRDDTVNYPIILNYHTTFTGSAFLWMDDKAVKLDVPEDCNIQGILNNQLILDLKSDWEVQERIYPQGSLISLNLPDLLEGKKEIQLILQPDEFSSISQVSQTQNKLLVNVLRNVIGELHIYSFDKDKWEQKKVPTMDFGTIYIIESDASSDIYFCQYENFLHPSTLYVADATENSLKPYTSLPTYFDGSKYEVRQFKSTSKDGTLVPYFVVSAKNIKNDGNNPTLLYGYGGFEIPVAPFYAGTFGTSWLDSGGVFVLANIRGGGEYGPMWHQAGIKEKRQNVFDDFYSVAENLISKKITSPRHLGIMGGSNGGLLVGTAFTQRPELFNAVACLNPLLDMQRYSKLLAGASWIGEYGDPDKPEEWAYLQKYSPYQNLKKEVQYPDVYFFTATTDDRVHPGHARKMAAKMIDLGHKVYFYENTEGGHAGSSTNEQRATEDAMLFSYFLMKLN</sequence>
<dbReference type="GO" id="GO:0005829">
    <property type="term" value="C:cytosol"/>
    <property type="evidence" value="ECO:0007669"/>
    <property type="project" value="TreeGrafter"/>
</dbReference>
<evidence type="ECO:0000313" key="8">
    <source>
        <dbReference type="Proteomes" id="UP000199109"/>
    </source>
</evidence>
<feature type="signal peptide" evidence="4">
    <location>
        <begin position="1"/>
        <end position="22"/>
    </location>
</feature>
<dbReference type="AlphaFoldDB" id="A0A1G7BB13"/>
<reference evidence="7 8" key="1">
    <citation type="submission" date="2016-10" db="EMBL/GenBank/DDBJ databases">
        <authorList>
            <person name="de Groot N.N."/>
        </authorList>
    </citation>
    <scope>NUCLEOTIDE SEQUENCE [LARGE SCALE GENOMIC DNA]</scope>
    <source>
        <strain evidence="7 8">DSM 23421</strain>
    </source>
</reference>
<feature type="chain" id="PRO_5011758261" evidence="4">
    <location>
        <begin position="23"/>
        <end position="692"/>
    </location>
</feature>
<dbReference type="Gene3D" id="3.40.50.1820">
    <property type="entry name" value="alpha/beta hydrolase"/>
    <property type="match status" value="1"/>
</dbReference>
<accession>A0A1G7BB13</accession>
<dbReference type="GO" id="GO:0070012">
    <property type="term" value="F:oligopeptidase activity"/>
    <property type="evidence" value="ECO:0007669"/>
    <property type="project" value="TreeGrafter"/>
</dbReference>
<dbReference type="InterPro" id="IPR001375">
    <property type="entry name" value="Peptidase_S9_cat"/>
</dbReference>
<name>A0A1G7BB13_9FLAO</name>
<keyword evidence="1" id="KW-0645">Protease</keyword>
<gene>
    <name evidence="7" type="ORF">SAMN05421636_10457</name>
</gene>
<dbReference type="Gene3D" id="2.130.10.120">
    <property type="entry name" value="Prolyl oligopeptidase, N-terminal domain"/>
    <property type="match status" value="1"/>
</dbReference>
<evidence type="ECO:0000256" key="2">
    <source>
        <dbReference type="ARBA" id="ARBA00022801"/>
    </source>
</evidence>
<dbReference type="GO" id="GO:0006508">
    <property type="term" value="P:proteolysis"/>
    <property type="evidence" value="ECO:0007669"/>
    <property type="project" value="UniProtKB-KW"/>
</dbReference>
<dbReference type="InterPro" id="IPR023302">
    <property type="entry name" value="Pept_S9A_N"/>
</dbReference>
<protein>
    <submittedName>
        <fullName evidence="7">Prolyl oligopeptidase</fullName>
    </submittedName>
</protein>
<evidence type="ECO:0000256" key="1">
    <source>
        <dbReference type="ARBA" id="ARBA00022670"/>
    </source>
</evidence>
<dbReference type="PANTHER" id="PTHR42881">
    <property type="entry name" value="PROLYL ENDOPEPTIDASE"/>
    <property type="match status" value="1"/>
</dbReference>
<dbReference type="InterPro" id="IPR029058">
    <property type="entry name" value="AB_hydrolase_fold"/>
</dbReference>
<dbReference type="PANTHER" id="PTHR42881:SF13">
    <property type="entry name" value="PROLYL ENDOPEPTIDASE"/>
    <property type="match status" value="1"/>
</dbReference>
<dbReference type="OrthoDB" id="9801421at2"/>
<dbReference type="InterPro" id="IPR002470">
    <property type="entry name" value="Peptidase_S9A"/>
</dbReference>
<dbReference type="InterPro" id="IPR051167">
    <property type="entry name" value="Prolyl_oligopep/macrocyclase"/>
</dbReference>
<dbReference type="RefSeq" id="WP_091867490.1">
    <property type="nucleotide sequence ID" value="NZ_FNAO01000004.1"/>
</dbReference>
<feature type="domain" description="Peptidase S9 prolyl oligopeptidase catalytic" evidence="5">
    <location>
        <begin position="488"/>
        <end position="691"/>
    </location>
</feature>
<dbReference type="GO" id="GO:0004252">
    <property type="term" value="F:serine-type endopeptidase activity"/>
    <property type="evidence" value="ECO:0007669"/>
    <property type="project" value="InterPro"/>
</dbReference>